<dbReference type="GO" id="GO:0051015">
    <property type="term" value="F:actin filament binding"/>
    <property type="evidence" value="ECO:0007669"/>
    <property type="project" value="TreeGrafter"/>
</dbReference>
<dbReference type="AlphaFoldDB" id="A0A1L9NVS1"/>
<comment type="caution">
    <text evidence="3">The sequence shown here is derived from an EMBL/GenBank/DDBJ whole genome shotgun (WGS) entry which is preliminary data.</text>
</comment>
<dbReference type="InterPro" id="IPR051017">
    <property type="entry name" value="Aldolase-II_Adducin_sf"/>
</dbReference>
<dbReference type="SUPFAM" id="SSF53639">
    <property type="entry name" value="AraD/HMP-PK domain-like"/>
    <property type="match status" value="1"/>
</dbReference>
<sequence length="270" mass="30357">MTINLRQKTEAVFADAISIPPTPSDMDENEWLTRLELAACYRLVDHYGWTSVVYNHITLRVPGTNEFLINPFGLRYDEIQASNLIRVDVDGNKKSKSKWPVNKAGYLIHSTLHQAREDLHCVIHTHEPVSQALCALQSQAIPLTQEGCQLYERVGYHDFEGIVLDGSEGPRLVEAIGREAHTLLLRNHGLITAGPDAIWAFVRHLAFIRNTEVQLAAMASGKLNLIPNEIMVKTREQFEGGSAQANALVRHPEWPALVRLIDQIDPTWKS</sequence>
<organism evidence="3 4">
    <name type="scientific">Planktotalea frisia</name>
    <dbReference type="NCBI Taxonomy" id="696762"/>
    <lineage>
        <taxon>Bacteria</taxon>
        <taxon>Pseudomonadati</taxon>
        <taxon>Pseudomonadota</taxon>
        <taxon>Alphaproteobacteria</taxon>
        <taxon>Rhodobacterales</taxon>
        <taxon>Paracoccaceae</taxon>
        <taxon>Planktotalea</taxon>
    </lineage>
</organism>
<protein>
    <submittedName>
        <fullName evidence="3">Decarboxylase NovR</fullName>
        <ecNumber evidence="3">4.1.-.-</ecNumber>
    </submittedName>
</protein>
<dbReference type="Pfam" id="PF00596">
    <property type="entry name" value="Aldolase_II"/>
    <property type="match status" value="1"/>
</dbReference>
<gene>
    <name evidence="3" type="primary">novR_2</name>
    <name evidence="3" type="ORF">PFRI_23890</name>
</gene>
<accession>A0A1L9NVS1</accession>
<evidence type="ECO:0000259" key="2">
    <source>
        <dbReference type="SMART" id="SM01007"/>
    </source>
</evidence>
<dbReference type="PANTHER" id="PTHR10672">
    <property type="entry name" value="ADDUCIN"/>
    <property type="match status" value="1"/>
</dbReference>
<evidence type="ECO:0000313" key="3">
    <source>
        <dbReference type="EMBL" id="OJI93386.1"/>
    </source>
</evidence>
<evidence type="ECO:0000313" key="4">
    <source>
        <dbReference type="Proteomes" id="UP000184514"/>
    </source>
</evidence>
<keyword evidence="4" id="KW-1185">Reference proteome</keyword>
<dbReference type="InterPro" id="IPR036409">
    <property type="entry name" value="Aldolase_II/adducin_N_sf"/>
</dbReference>
<reference evidence="3 4" key="1">
    <citation type="submission" date="2016-10" db="EMBL/GenBank/DDBJ databases">
        <title>Genome sequence of Planktotalea frisia SH6-1.</title>
        <authorList>
            <person name="Poehlein A."/>
            <person name="Bakenhus I."/>
            <person name="Voget S."/>
            <person name="Brinkhoff T."/>
            <person name="Simon M."/>
        </authorList>
    </citation>
    <scope>NUCLEOTIDE SEQUENCE [LARGE SCALE GENOMIC DNA]</scope>
    <source>
        <strain evidence="3 4">SH6-1</strain>
    </source>
</reference>
<feature type="domain" description="Class II aldolase/adducin N-terminal" evidence="2">
    <location>
        <begin position="35"/>
        <end position="215"/>
    </location>
</feature>
<dbReference type="InterPro" id="IPR001303">
    <property type="entry name" value="Aldolase_II/adducin_N"/>
</dbReference>
<dbReference type="GO" id="GO:0005856">
    <property type="term" value="C:cytoskeleton"/>
    <property type="evidence" value="ECO:0007669"/>
    <property type="project" value="TreeGrafter"/>
</dbReference>
<dbReference type="Proteomes" id="UP000184514">
    <property type="component" value="Unassembled WGS sequence"/>
</dbReference>
<dbReference type="GO" id="GO:0016829">
    <property type="term" value="F:lyase activity"/>
    <property type="evidence" value="ECO:0007669"/>
    <property type="project" value="UniProtKB-KW"/>
</dbReference>
<evidence type="ECO:0000256" key="1">
    <source>
        <dbReference type="ARBA" id="ARBA00037961"/>
    </source>
</evidence>
<name>A0A1L9NVS1_9RHOB</name>
<dbReference type="EC" id="4.1.-.-" evidence="3"/>
<dbReference type="SMART" id="SM01007">
    <property type="entry name" value="Aldolase_II"/>
    <property type="match status" value="1"/>
</dbReference>
<dbReference type="Gene3D" id="3.40.225.10">
    <property type="entry name" value="Class II aldolase/adducin N-terminal domain"/>
    <property type="match status" value="1"/>
</dbReference>
<dbReference type="EMBL" id="MLCB01000144">
    <property type="protein sequence ID" value="OJI93386.1"/>
    <property type="molecule type" value="Genomic_DNA"/>
</dbReference>
<dbReference type="NCBIfam" id="NF005451">
    <property type="entry name" value="PRK07044.1"/>
    <property type="match status" value="1"/>
</dbReference>
<proteinExistence type="inferred from homology"/>
<comment type="similarity">
    <text evidence="1">Belongs to the aldolase class II family.</text>
</comment>
<dbReference type="PANTHER" id="PTHR10672:SF3">
    <property type="entry name" value="PROTEIN HU-LI TAI SHAO"/>
    <property type="match status" value="1"/>
</dbReference>
<dbReference type="OrthoDB" id="5291399at2"/>
<keyword evidence="3" id="KW-0456">Lyase</keyword>
<dbReference type="STRING" id="696762.PFRI_23890"/>